<evidence type="ECO:0000313" key="11">
    <source>
        <dbReference type="EMBL" id="MCK8480945.1"/>
    </source>
</evidence>
<keyword evidence="6" id="KW-0862">Zinc</keyword>
<keyword evidence="12" id="KW-1185">Reference proteome</keyword>
<feature type="chain" id="PRO_5047096380" evidence="9">
    <location>
        <begin position="25"/>
        <end position="684"/>
    </location>
</feature>
<keyword evidence="4 9" id="KW-0732">Signal</keyword>
<organism evidence="11 12">
    <name type="scientific">Psychroserpens algicola</name>
    <dbReference type="NCBI Taxonomy" id="1719034"/>
    <lineage>
        <taxon>Bacteria</taxon>
        <taxon>Pseudomonadati</taxon>
        <taxon>Bacteroidota</taxon>
        <taxon>Flavobacteriia</taxon>
        <taxon>Flavobacteriales</taxon>
        <taxon>Flavobacteriaceae</taxon>
        <taxon>Psychroserpens</taxon>
    </lineage>
</organism>
<dbReference type="InterPro" id="IPR002884">
    <property type="entry name" value="P_dom"/>
</dbReference>
<dbReference type="Proteomes" id="UP001203687">
    <property type="component" value="Unassembled WGS sequence"/>
</dbReference>
<dbReference type="NCBIfam" id="TIGR04183">
    <property type="entry name" value="Por_Secre_tail"/>
    <property type="match status" value="1"/>
</dbReference>
<evidence type="ECO:0000256" key="7">
    <source>
        <dbReference type="ARBA" id="ARBA00023049"/>
    </source>
</evidence>
<evidence type="ECO:0000256" key="2">
    <source>
        <dbReference type="ARBA" id="ARBA00022670"/>
    </source>
</evidence>
<keyword evidence="3" id="KW-0479">Metal-binding</keyword>
<evidence type="ECO:0000256" key="8">
    <source>
        <dbReference type="ARBA" id="ARBA00023157"/>
    </source>
</evidence>
<reference evidence="11" key="1">
    <citation type="submission" date="2022-04" db="EMBL/GenBank/DDBJ databases">
        <authorList>
            <person name="Ren T."/>
        </authorList>
    </citation>
    <scope>NUCLEOTIDE SEQUENCE</scope>
    <source>
        <strain evidence="11">F63249</strain>
    </source>
</reference>
<comment type="similarity">
    <text evidence="1">Belongs to the peptidase M43B family.</text>
</comment>
<keyword evidence="2" id="KW-0645">Protease</keyword>
<evidence type="ECO:0000256" key="9">
    <source>
        <dbReference type="SAM" id="SignalP"/>
    </source>
</evidence>
<name>A0ABT0H9C0_9FLAO</name>
<dbReference type="InterPro" id="IPR008979">
    <property type="entry name" value="Galactose-bd-like_sf"/>
</dbReference>
<dbReference type="PANTHER" id="PTHR47466">
    <property type="match status" value="1"/>
</dbReference>
<evidence type="ECO:0000256" key="3">
    <source>
        <dbReference type="ARBA" id="ARBA00022723"/>
    </source>
</evidence>
<feature type="signal peptide" evidence="9">
    <location>
        <begin position="1"/>
        <end position="24"/>
    </location>
</feature>
<evidence type="ECO:0000256" key="1">
    <source>
        <dbReference type="ARBA" id="ARBA00008721"/>
    </source>
</evidence>
<dbReference type="Gene3D" id="3.40.390.10">
    <property type="entry name" value="Collagenase (Catalytic Domain)"/>
    <property type="match status" value="1"/>
</dbReference>
<dbReference type="Pfam" id="PF01483">
    <property type="entry name" value="P_proprotein"/>
    <property type="match status" value="1"/>
</dbReference>
<dbReference type="EMBL" id="JALPQF010000009">
    <property type="protein sequence ID" value="MCK8480945.1"/>
    <property type="molecule type" value="Genomic_DNA"/>
</dbReference>
<evidence type="ECO:0000259" key="10">
    <source>
        <dbReference type="PROSITE" id="PS51829"/>
    </source>
</evidence>
<evidence type="ECO:0000313" key="12">
    <source>
        <dbReference type="Proteomes" id="UP001203687"/>
    </source>
</evidence>
<evidence type="ECO:0000256" key="6">
    <source>
        <dbReference type="ARBA" id="ARBA00022833"/>
    </source>
</evidence>
<dbReference type="InterPro" id="IPR026444">
    <property type="entry name" value="Secre_tail"/>
</dbReference>
<feature type="domain" description="P/Homo B" evidence="10">
    <location>
        <begin position="449"/>
        <end position="596"/>
    </location>
</feature>
<keyword evidence="8" id="KW-1015">Disulfide bond</keyword>
<dbReference type="SUPFAM" id="SSF49785">
    <property type="entry name" value="Galactose-binding domain-like"/>
    <property type="match status" value="1"/>
</dbReference>
<dbReference type="RefSeq" id="WP_248412993.1">
    <property type="nucleotide sequence ID" value="NZ_JALPQF010000009.1"/>
</dbReference>
<evidence type="ECO:0000256" key="5">
    <source>
        <dbReference type="ARBA" id="ARBA00022801"/>
    </source>
</evidence>
<evidence type="ECO:0000256" key="4">
    <source>
        <dbReference type="ARBA" id="ARBA00022729"/>
    </source>
</evidence>
<dbReference type="PROSITE" id="PS51829">
    <property type="entry name" value="P_HOMO_B"/>
    <property type="match status" value="1"/>
</dbReference>
<sequence>MKKNFTFKSIFAVIMLVCAMSSYSQNRTCGMDEYMEEMLKDPVLAKEYKENQKKFKAELTRRQNGDLSKRGVGTIVIPVAVHFPSGNEADRACLVALAQSQVDVLNADYSATNADISQWASASAFYPGLQPGSANIQFCLAISNHPVDGNTGMIVDPELLEGEPAVTIGYNFANGSGFPEQDSNWIGYMNFVVKNIGGLLGYSPGGGSLANGGAVVMNLGAFGTGSGCFGSGIVPQAPFNLGRTVTHELGHFYSLNHPWGPGGPSCATDDGFTDTPNTGQETYNCPSAGSLTACVPTENILSMNYMDYVNDACMYMFTPQQMVAVDAYVASVIAPAIKPGVCDPVEPTFIIAANDSEVYSCPATDTEAVFNFSYTTIQDFAENTTFSATGEPAGTTVTFNPTSRSDDGDFTMTINNLSGSALGDYVITVTGTSNTVTKSIDVLLSNNCVECNTYTATDTPIAISASGTPTITSTITVVPDAPILDVNVTIDITHTWVNDLDITLTSPNGTVVELTSDNGAAGADDYTNTVFDQEAATPITSGTAPFTGSFIPEGDLSLIYGEMSAGDWVLTVFDDANQDGGSLINFELEICTEQELSVSDFSSDEFSIFPNPNKGEFTILLNSSSTEDINIDVFDIRGRQIFSNSYVNTSEFREVVNLNSVQSGMYLVTVSDGLKKTTRKIIVE</sequence>
<proteinExistence type="inferred from homology"/>
<dbReference type="InterPro" id="IPR024079">
    <property type="entry name" value="MetalloPept_cat_dom_sf"/>
</dbReference>
<keyword evidence="5" id="KW-0378">Hydrolase</keyword>
<dbReference type="Pfam" id="PF05572">
    <property type="entry name" value="Peptidase_M43"/>
    <property type="match status" value="1"/>
</dbReference>
<dbReference type="InterPro" id="IPR008754">
    <property type="entry name" value="Peptidase_M43"/>
</dbReference>
<protein>
    <submittedName>
        <fullName evidence="11">Proprotein convertase P-domain-containing protein</fullName>
    </submittedName>
</protein>
<dbReference type="Pfam" id="PF18962">
    <property type="entry name" value="Por_Secre_tail"/>
    <property type="match status" value="1"/>
</dbReference>
<keyword evidence="7" id="KW-0482">Metalloprotease</keyword>
<accession>A0ABT0H9C0</accession>
<comment type="caution">
    <text evidence="11">The sequence shown here is derived from an EMBL/GenBank/DDBJ whole genome shotgun (WGS) entry which is preliminary data.</text>
</comment>
<dbReference type="PANTHER" id="PTHR47466:SF1">
    <property type="entry name" value="METALLOPROTEASE MEP1 (AFU_ORTHOLOGUE AFUA_1G07730)-RELATED"/>
    <property type="match status" value="1"/>
</dbReference>
<dbReference type="Gene3D" id="2.60.120.260">
    <property type="entry name" value="Galactose-binding domain-like"/>
    <property type="match status" value="1"/>
</dbReference>
<gene>
    <name evidence="11" type="ORF">MUY34_09940</name>
</gene>
<dbReference type="SUPFAM" id="SSF55486">
    <property type="entry name" value="Metalloproteases ('zincins'), catalytic domain"/>
    <property type="match status" value="1"/>
</dbReference>